<sequence>MKRFKKKAKGFTLIEVMVALSIIAISLASLIKASGSHTRSAGYLKNKTLAHYVAMNEVTQMQIDKAWPDLGETQGTSEMAGIEWSWNREVKKTGDASGNIRGIKFTVYADEDLTRNLAQVQAFISNPSQNDIPITIPGAPANGAGTGAGTSGAAK</sequence>
<evidence type="ECO:0000256" key="9">
    <source>
        <dbReference type="SAM" id="MobiDB-lite"/>
    </source>
</evidence>
<dbReference type="SUPFAM" id="SSF54523">
    <property type="entry name" value="Pili subunits"/>
    <property type="match status" value="1"/>
</dbReference>
<feature type="domain" description="Type II secretion system protein GspI C-terminal" evidence="11">
    <location>
        <begin position="44"/>
        <end position="124"/>
    </location>
</feature>
<evidence type="ECO:0000313" key="12">
    <source>
        <dbReference type="EMBL" id="VAW57240.1"/>
    </source>
</evidence>
<dbReference type="PANTHER" id="PTHR38779">
    <property type="entry name" value="TYPE II SECRETION SYSTEM PROTEIN I-RELATED"/>
    <property type="match status" value="1"/>
</dbReference>
<evidence type="ECO:0000256" key="7">
    <source>
        <dbReference type="ARBA" id="ARBA00022989"/>
    </source>
</evidence>
<dbReference type="InterPro" id="IPR003413">
    <property type="entry name" value="T2SS_GspI_C"/>
</dbReference>
<comment type="subcellular location">
    <subcellularLocation>
        <location evidence="1">Cell inner membrane</location>
        <topology evidence="1">Single-pass membrane protein</topology>
    </subcellularLocation>
</comment>
<evidence type="ECO:0000256" key="1">
    <source>
        <dbReference type="ARBA" id="ARBA00004377"/>
    </source>
</evidence>
<evidence type="ECO:0000256" key="6">
    <source>
        <dbReference type="ARBA" id="ARBA00022692"/>
    </source>
</evidence>
<gene>
    <name evidence="12" type="ORF">MNBD_GAMMA07-542</name>
</gene>
<dbReference type="Pfam" id="PF07963">
    <property type="entry name" value="N_methyl"/>
    <property type="match status" value="1"/>
</dbReference>
<keyword evidence="6 10" id="KW-0812">Transmembrane</keyword>
<dbReference type="GO" id="GO:0015627">
    <property type="term" value="C:type II protein secretion system complex"/>
    <property type="evidence" value="ECO:0007669"/>
    <property type="project" value="InterPro"/>
</dbReference>
<evidence type="ECO:0000256" key="2">
    <source>
        <dbReference type="ARBA" id="ARBA00008358"/>
    </source>
</evidence>
<proteinExistence type="inferred from homology"/>
<feature type="compositionally biased region" description="Gly residues" evidence="9">
    <location>
        <begin position="144"/>
        <end position="155"/>
    </location>
</feature>
<dbReference type="NCBIfam" id="TIGR02532">
    <property type="entry name" value="IV_pilin_GFxxxE"/>
    <property type="match status" value="1"/>
</dbReference>
<dbReference type="AlphaFoldDB" id="A0A3B0WXR7"/>
<evidence type="ECO:0000259" key="11">
    <source>
        <dbReference type="Pfam" id="PF02501"/>
    </source>
</evidence>
<dbReference type="Gene3D" id="3.30.1300.30">
    <property type="entry name" value="GSPII I/J protein-like"/>
    <property type="match status" value="1"/>
</dbReference>
<dbReference type="InterPro" id="IPR045584">
    <property type="entry name" value="Pilin-like"/>
</dbReference>
<protein>
    <recommendedName>
        <fullName evidence="11">Type II secretion system protein GspI C-terminal domain-containing protein</fullName>
    </recommendedName>
</protein>
<evidence type="ECO:0000256" key="10">
    <source>
        <dbReference type="SAM" id="Phobius"/>
    </source>
</evidence>
<dbReference type="GO" id="GO:0015628">
    <property type="term" value="P:protein secretion by the type II secretion system"/>
    <property type="evidence" value="ECO:0007669"/>
    <property type="project" value="InterPro"/>
</dbReference>
<evidence type="ECO:0000256" key="4">
    <source>
        <dbReference type="ARBA" id="ARBA00022481"/>
    </source>
</evidence>
<dbReference type="PROSITE" id="PS00409">
    <property type="entry name" value="PROKAR_NTER_METHYL"/>
    <property type="match status" value="1"/>
</dbReference>
<reference evidence="12" key="1">
    <citation type="submission" date="2018-06" db="EMBL/GenBank/DDBJ databases">
        <authorList>
            <person name="Zhirakovskaya E."/>
        </authorList>
    </citation>
    <scope>NUCLEOTIDE SEQUENCE</scope>
</reference>
<keyword evidence="7 10" id="KW-1133">Transmembrane helix</keyword>
<keyword evidence="4" id="KW-0488">Methylation</keyword>
<feature type="transmembrane region" description="Helical" evidence="10">
    <location>
        <begin position="12"/>
        <end position="31"/>
    </location>
</feature>
<keyword evidence="8 10" id="KW-0472">Membrane</keyword>
<feature type="region of interest" description="Disordered" evidence="9">
    <location>
        <begin position="136"/>
        <end position="155"/>
    </location>
</feature>
<evidence type="ECO:0000256" key="5">
    <source>
        <dbReference type="ARBA" id="ARBA00022519"/>
    </source>
</evidence>
<comment type="similarity">
    <text evidence="2">Belongs to the GSP I family.</text>
</comment>
<dbReference type="NCBIfam" id="TIGR01707">
    <property type="entry name" value="gspI"/>
    <property type="match status" value="1"/>
</dbReference>
<dbReference type="Pfam" id="PF02501">
    <property type="entry name" value="T2SSI"/>
    <property type="match status" value="1"/>
</dbReference>
<dbReference type="PANTHER" id="PTHR38779:SF2">
    <property type="entry name" value="TYPE II SECRETION SYSTEM PROTEIN I-RELATED"/>
    <property type="match status" value="1"/>
</dbReference>
<evidence type="ECO:0000256" key="3">
    <source>
        <dbReference type="ARBA" id="ARBA00022475"/>
    </source>
</evidence>
<dbReference type="InterPro" id="IPR012902">
    <property type="entry name" value="N_methyl_site"/>
</dbReference>
<evidence type="ECO:0000256" key="8">
    <source>
        <dbReference type="ARBA" id="ARBA00023136"/>
    </source>
</evidence>
<organism evidence="12">
    <name type="scientific">hydrothermal vent metagenome</name>
    <dbReference type="NCBI Taxonomy" id="652676"/>
    <lineage>
        <taxon>unclassified sequences</taxon>
        <taxon>metagenomes</taxon>
        <taxon>ecological metagenomes</taxon>
    </lineage>
</organism>
<dbReference type="InterPro" id="IPR010052">
    <property type="entry name" value="T2SS_protein-GspI"/>
</dbReference>
<dbReference type="GO" id="GO:0005886">
    <property type="term" value="C:plasma membrane"/>
    <property type="evidence" value="ECO:0007669"/>
    <property type="project" value="UniProtKB-SubCell"/>
</dbReference>
<keyword evidence="3" id="KW-1003">Cell membrane</keyword>
<accession>A0A3B0WXR7</accession>
<name>A0A3B0WXR7_9ZZZZ</name>
<keyword evidence="5" id="KW-0997">Cell inner membrane</keyword>
<dbReference type="EMBL" id="UOFF01000362">
    <property type="protein sequence ID" value="VAW57240.1"/>
    <property type="molecule type" value="Genomic_DNA"/>
</dbReference>